<gene>
    <name evidence="2" type="ORF">V8G54_013675</name>
</gene>
<dbReference type="AlphaFoldDB" id="A0AAQ3NHP6"/>
<sequence length="238" mass="26758">ERGYTITSHQFEIKKSVGVGRRRPRGSVSTARRKALERLKVRLYGGRRFDGTGHLSASATNRRAPFIVNDGGIGYGHESEEEDWSQVGFTLYPDESDTTTLPTFSSCSLSFPSSFVSPVSLSSESFLPPSPPPRRPSISASSTSLPSSSRSSSWFMTSFPVLASWCRECSSSFCWLCWLCRWGFRCTRISRDGSERGVTWRILHVYCMNFVRNWNAFLYLACVLSILTARVETLPLHL</sequence>
<name>A0AAQ3NHP6_VIGMU</name>
<evidence type="ECO:0000313" key="2">
    <source>
        <dbReference type="EMBL" id="WVZ09145.1"/>
    </source>
</evidence>
<protein>
    <submittedName>
        <fullName evidence="2">Uncharacterized protein</fullName>
    </submittedName>
</protein>
<dbReference type="Proteomes" id="UP001374535">
    <property type="component" value="Chromosome 5"/>
</dbReference>
<evidence type="ECO:0000256" key="1">
    <source>
        <dbReference type="SAM" id="MobiDB-lite"/>
    </source>
</evidence>
<keyword evidence="3" id="KW-1185">Reference proteome</keyword>
<feature type="compositionally biased region" description="Low complexity" evidence="1">
    <location>
        <begin position="136"/>
        <end position="153"/>
    </location>
</feature>
<evidence type="ECO:0000313" key="3">
    <source>
        <dbReference type="Proteomes" id="UP001374535"/>
    </source>
</evidence>
<organism evidence="2 3">
    <name type="scientific">Vigna mungo</name>
    <name type="common">Black gram</name>
    <name type="synonym">Phaseolus mungo</name>
    <dbReference type="NCBI Taxonomy" id="3915"/>
    <lineage>
        <taxon>Eukaryota</taxon>
        <taxon>Viridiplantae</taxon>
        <taxon>Streptophyta</taxon>
        <taxon>Embryophyta</taxon>
        <taxon>Tracheophyta</taxon>
        <taxon>Spermatophyta</taxon>
        <taxon>Magnoliopsida</taxon>
        <taxon>eudicotyledons</taxon>
        <taxon>Gunneridae</taxon>
        <taxon>Pentapetalae</taxon>
        <taxon>rosids</taxon>
        <taxon>fabids</taxon>
        <taxon>Fabales</taxon>
        <taxon>Fabaceae</taxon>
        <taxon>Papilionoideae</taxon>
        <taxon>50 kb inversion clade</taxon>
        <taxon>NPAAA clade</taxon>
        <taxon>indigoferoid/millettioid clade</taxon>
        <taxon>Phaseoleae</taxon>
        <taxon>Vigna</taxon>
    </lineage>
</organism>
<feature type="non-terminal residue" evidence="2">
    <location>
        <position position="1"/>
    </location>
</feature>
<proteinExistence type="predicted"/>
<feature type="region of interest" description="Disordered" evidence="1">
    <location>
        <begin position="127"/>
        <end position="153"/>
    </location>
</feature>
<accession>A0AAQ3NHP6</accession>
<dbReference type="EMBL" id="CP144696">
    <property type="protein sequence ID" value="WVZ09145.1"/>
    <property type="molecule type" value="Genomic_DNA"/>
</dbReference>
<reference evidence="2 3" key="1">
    <citation type="journal article" date="2023" name="Life. Sci Alliance">
        <title>Evolutionary insights into 3D genome organization and epigenetic landscape of Vigna mungo.</title>
        <authorList>
            <person name="Junaid A."/>
            <person name="Singh B."/>
            <person name="Bhatia S."/>
        </authorList>
    </citation>
    <scope>NUCLEOTIDE SEQUENCE [LARGE SCALE GENOMIC DNA]</scope>
    <source>
        <strain evidence="2">Urdbean</strain>
    </source>
</reference>